<feature type="transmembrane region" description="Helical" evidence="1">
    <location>
        <begin position="35"/>
        <end position="54"/>
    </location>
</feature>
<sequence>MLIQILIHTPLYVWAILALLVYRGVVALRAREMTLGKMFIIPLIMLALSLQDIAAKFGTAFLPLSAWASGAVVMTLLVWKFGSAGISAGATPGKVRVHGSWVPLAMMLAIFFTKYATAVTLVVQPQASHNALFSMLVCALFGVFNGYFLGGLARNLTCWQVLRAPARASSYPAAAA</sequence>
<evidence type="ECO:0000256" key="1">
    <source>
        <dbReference type="SAM" id="Phobius"/>
    </source>
</evidence>
<keyword evidence="1" id="KW-0472">Membrane</keyword>
<evidence type="ECO:0000313" key="3">
    <source>
        <dbReference type="Proteomes" id="UP000662888"/>
    </source>
</evidence>
<evidence type="ECO:0000313" key="2">
    <source>
        <dbReference type="EMBL" id="QPI51171.1"/>
    </source>
</evidence>
<keyword evidence="1" id="KW-0812">Transmembrane</keyword>
<accession>A0AA48WFN7</accession>
<feature type="transmembrane region" description="Helical" evidence="1">
    <location>
        <begin position="131"/>
        <end position="153"/>
    </location>
</feature>
<gene>
    <name evidence="2" type="ORF">IV454_06470</name>
</gene>
<feature type="transmembrane region" description="Helical" evidence="1">
    <location>
        <begin position="12"/>
        <end position="28"/>
    </location>
</feature>
<keyword evidence="1" id="KW-1133">Transmembrane helix</keyword>
<keyword evidence="3" id="KW-1185">Reference proteome</keyword>
<evidence type="ECO:0008006" key="4">
    <source>
        <dbReference type="Google" id="ProtNLM"/>
    </source>
</evidence>
<dbReference type="Pfam" id="PF20327">
    <property type="entry name" value="DUF6622"/>
    <property type="match status" value="1"/>
</dbReference>
<dbReference type="Proteomes" id="UP000662888">
    <property type="component" value="Chromosome"/>
</dbReference>
<organism evidence="2 3">
    <name type="scientific">Massilia antarctica</name>
    <dbReference type="NCBI Taxonomy" id="2765360"/>
    <lineage>
        <taxon>Bacteria</taxon>
        <taxon>Pseudomonadati</taxon>
        <taxon>Pseudomonadota</taxon>
        <taxon>Betaproteobacteria</taxon>
        <taxon>Burkholderiales</taxon>
        <taxon>Oxalobacteraceae</taxon>
        <taxon>Telluria group</taxon>
        <taxon>Massilia</taxon>
    </lineage>
</organism>
<dbReference type="InterPro" id="IPR046730">
    <property type="entry name" value="DUF6622"/>
</dbReference>
<proteinExistence type="predicted"/>
<feature type="transmembrane region" description="Helical" evidence="1">
    <location>
        <begin position="100"/>
        <end position="119"/>
    </location>
</feature>
<name>A0AA48WFN7_9BURK</name>
<dbReference type="EMBL" id="CP065053">
    <property type="protein sequence ID" value="QPI51171.1"/>
    <property type="molecule type" value="Genomic_DNA"/>
</dbReference>
<feature type="transmembrane region" description="Helical" evidence="1">
    <location>
        <begin position="60"/>
        <end position="79"/>
    </location>
</feature>
<protein>
    <recommendedName>
        <fullName evidence="4">Transmembrane protein</fullName>
    </recommendedName>
</protein>
<reference evidence="2 3" key="1">
    <citation type="submission" date="2020-11" db="EMBL/GenBank/DDBJ databases">
        <authorList>
            <person name="Sun Q."/>
        </authorList>
    </citation>
    <scope>NUCLEOTIDE SEQUENCE [LARGE SCALE GENOMIC DNA]</scope>
    <source>
        <strain evidence="2 3">P8398</strain>
    </source>
</reference>
<dbReference type="RefSeq" id="WP_206090796.1">
    <property type="nucleotide sequence ID" value="NZ_CP065053.1"/>
</dbReference>